<reference evidence="4 5" key="1">
    <citation type="journal article" date="2024" name="Proc. Natl. Acad. Sci. U.S.A.">
        <title>The genetic regulatory architecture and epigenomic basis for age-related changes in rattlesnake venom.</title>
        <authorList>
            <person name="Hogan M.P."/>
            <person name="Holding M.L."/>
            <person name="Nystrom G.S."/>
            <person name="Colston T.J."/>
            <person name="Bartlett D.A."/>
            <person name="Mason A.J."/>
            <person name="Ellsworth S.A."/>
            <person name="Rautsaw R.M."/>
            <person name="Lawrence K.C."/>
            <person name="Strickland J.L."/>
            <person name="He B."/>
            <person name="Fraser P."/>
            <person name="Margres M.J."/>
            <person name="Gilbert D.M."/>
            <person name="Gibbs H.L."/>
            <person name="Parkinson C.L."/>
            <person name="Rokyta D.R."/>
        </authorList>
    </citation>
    <scope>NUCLEOTIDE SEQUENCE [LARGE SCALE GENOMIC DNA]</scope>
    <source>
        <strain evidence="4">DRR0105</strain>
    </source>
</reference>
<name>A0AAW1AU60_CROAD</name>
<evidence type="ECO:0000256" key="3">
    <source>
        <dbReference type="SAM" id="MobiDB-lite"/>
    </source>
</evidence>
<sequence>MPWQEEGEGSARSGCGARAQRRRRRLAGWVGGAGRERPRFATGEERLCPAGGGDRSLLARPALRPPGLGCAPPPLGWLNGRRGSGGGSLPLGRNGGGGSGGVWLAWVRAGWEMSVGSGEARRVAAGLGWGGWRKQTLPPQAHRVGGPGLGGRDVIAGMGSKRKNLIALDQWYQEDLPRILAGRKEKYLTKEELLKLMQWKLTRGKFRPRLQQLVAANPREEVEEHTQKAFHQLPDVEAAVKELNKLKGVGPATASAILAAGAPEIAAFMADEVMEILPGLGPLQYTLKHYLLYMDKIQSCAEKLNKGDTTETWTAHLVEKCLWTWALAEKLCLPSLPTVSREEDQGEGGEQGGRGRKKQRTK</sequence>
<dbReference type="SUPFAM" id="SSF48150">
    <property type="entry name" value="DNA-glycosylase"/>
    <property type="match status" value="1"/>
</dbReference>
<dbReference type="GO" id="GO:0003677">
    <property type="term" value="F:DNA binding"/>
    <property type="evidence" value="ECO:0007669"/>
    <property type="project" value="InterPro"/>
</dbReference>
<dbReference type="Proteomes" id="UP001474421">
    <property type="component" value="Unassembled WGS sequence"/>
</dbReference>
<dbReference type="GO" id="GO:0016787">
    <property type="term" value="F:hydrolase activity"/>
    <property type="evidence" value="ECO:0007669"/>
    <property type="project" value="UniProtKB-ARBA"/>
</dbReference>
<organism evidence="4 5">
    <name type="scientific">Crotalus adamanteus</name>
    <name type="common">Eastern diamondback rattlesnake</name>
    <dbReference type="NCBI Taxonomy" id="8729"/>
    <lineage>
        <taxon>Eukaryota</taxon>
        <taxon>Metazoa</taxon>
        <taxon>Chordata</taxon>
        <taxon>Craniata</taxon>
        <taxon>Vertebrata</taxon>
        <taxon>Euteleostomi</taxon>
        <taxon>Lepidosauria</taxon>
        <taxon>Squamata</taxon>
        <taxon>Bifurcata</taxon>
        <taxon>Unidentata</taxon>
        <taxon>Episquamata</taxon>
        <taxon>Toxicofera</taxon>
        <taxon>Serpentes</taxon>
        <taxon>Colubroidea</taxon>
        <taxon>Viperidae</taxon>
        <taxon>Crotalinae</taxon>
        <taxon>Crotalus</taxon>
    </lineage>
</organism>
<accession>A0AAW1AU60</accession>
<evidence type="ECO:0000313" key="4">
    <source>
        <dbReference type="EMBL" id="KAK9393277.1"/>
    </source>
</evidence>
<protein>
    <submittedName>
        <fullName evidence="4">Uncharacterized protein</fullName>
    </submittedName>
</protein>
<evidence type="ECO:0000313" key="5">
    <source>
        <dbReference type="Proteomes" id="UP001474421"/>
    </source>
</evidence>
<dbReference type="GO" id="GO:0140097">
    <property type="term" value="F:catalytic activity, acting on DNA"/>
    <property type="evidence" value="ECO:0007669"/>
    <property type="project" value="UniProtKB-ARBA"/>
</dbReference>
<comment type="caution">
    <text evidence="4">The sequence shown here is derived from an EMBL/GenBank/DDBJ whole genome shotgun (WGS) entry which is preliminary data.</text>
</comment>
<feature type="region of interest" description="Disordered" evidence="3">
    <location>
        <begin position="1"/>
        <end position="23"/>
    </location>
</feature>
<dbReference type="PANTHER" id="PTHR21521:SF0">
    <property type="entry name" value="AMUN, ISOFORM A"/>
    <property type="match status" value="1"/>
</dbReference>
<evidence type="ECO:0000256" key="2">
    <source>
        <dbReference type="ARBA" id="ARBA00023204"/>
    </source>
</evidence>
<evidence type="ECO:0000256" key="1">
    <source>
        <dbReference type="ARBA" id="ARBA00022763"/>
    </source>
</evidence>
<dbReference type="InterPro" id="IPR000445">
    <property type="entry name" value="HhH_motif"/>
</dbReference>
<feature type="region of interest" description="Disordered" evidence="3">
    <location>
        <begin position="339"/>
        <end position="362"/>
    </location>
</feature>
<dbReference type="EMBL" id="JAOTOJ010000014">
    <property type="protein sequence ID" value="KAK9393277.1"/>
    <property type="molecule type" value="Genomic_DNA"/>
</dbReference>
<dbReference type="Pfam" id="PF00633">
    <property type="entry name" value="HHH"/>
    <property type="match status" value="1"/>
</dbReference>
<proteinExistence type="predicted"/>
<dbReference type="AlphaFoldDB" id="A0AAW1AU60"/>
<gene>
    <name evidence="4" type="ORF">NXF25_016539</name>
</gene>
<dbReference type="GO" id="GO:0006281">
    <property type="term" value="P:DNA repair"/>
    <property type="evidence" value="ECO:0007669"/>
    <property type="project" value="UniProtKB-KW"/>
</dbReference>
<keyword evidence="2" id="KW-0234">DNA repair</keyword>
<keyword evidence="5" id="KW-1185">Reference proteome</keyword>
<dbReference type="PANTHER" id="PTHR21521">
    <property type="entry name" value="AMUN, ISOFORM A"/>
    <property type="match status" value="1"/>
</dbReference>
<dbReference type="InterPro" id="IPR011257">
    <property type="entry name" value="DNA_glycosylase"/>
</dbReference>
<keyword evidence="1" id="KW-0227">DNA damage</keyword>